<keyword evidence="4 13" id="KW-0808">Transferase</keyword>
<dbReference type="GO" id="GO:0006646">
    <property type="term" value="P:phosphatidylethanolamine biosynthetic process"/>
    <property type="evidence" value="ECO:0007669"/>
    <property type="project" value="UniProtKB-UniPathway"/>
</dbReference>
<proteinExistence type="inferred from homology"/>
<dbReference type="InterPro" id="IPR014729">
    <property type="entry name" value="Rossmann-like_a/b/a_fold"/>
</dbReference>
<dbReference type="UniPathway" id="UPA00558">
    <property type="reaction ID" value="UER00742"/>
</dbReference>
<dbReference type="NCBIfam" id="TIGR00125">
    <property type="entry name" value="cyt_tran_rel"/>
    <property type="match status" value="1"/>
</dbReference>
<keyword evidence="14" id="KW-1185">Reference proteome</keyword>
<evidence type="ECO:0000256" key="2">
    <source>
        <dbReference type="ARBA" id="ARBA00010101"/>
    </source>
</evidence>
<gene>
    <name evidence="13" type="ORF">NSMM_260061</name>
</gene>
<evidence type="ECO:0000256" key="9">
    <source>
        <dbReference type="ARBA" id="ARBA00024191"/>
    </source>
</evidence>
<name>A0A1G5SC30_9PROT</name>
<evidence type="ECO:0000256" key="4">
    <source>
        <dbReference type="ARBA" id="ARBA00022679"/>
    </source>
</evidence>
<dbReference type="EMBL" id="FMWO01000032">
    <property type="protein sequence ID" value="SCZ84765.1"/>
    <property type="molecule type" value="Genomic_DNA"/>
</dbReference>
<dbReference type="GO" id="GO:0005737">
    <property type="term" value="C:cytoplasm"/>
    <property type="evidence" value="ECO:0007669"/>
    <property type="project" value="TreeGrafter"/>
</dbReference>
<dbReference type="PANTHER" id="PTHR45780:SF2">
    <property type="entry name" value="ETHANOLAMINE-PHOSPHATE CYTIDYLYLTRANSFERASE"/>
    <property type="match status" value="1"/>
</dbReference>
<dbReference type="InterPro" id="IPR044608">
    <property type="entry name" value="Ect1/PCYT2"/>
</dbReference>
<keyword evidence="5" id="KW-0548">Nucleotidyltransferase</keyword>
<keyword evidence="8" id="KW-1208">Phospholipid metabolism</keyword>
<reference evidence="13 14" key="1">
    <citation type="submission" date="2016-10" db="EMBL/GenBank/DDBJ databases">
        <authorList>
            <person name="de Groot N.N."/>
        </authorList>
    </citation>
    <scope>NUCLEOTIDE SEQUENCE [LARGE SCALE GENOMIC DNA]</scope>
    <source>
        <strain evidence="13">1</strain>
    </source>
</reference>
<comment type="pathway">
    <text evidence="1">Lipid metabolism.</text>
</comment>
<evidence type="ECO:0000256" key="1">
    <source>
        <dbReference type="ARBA" id="ARBA00005189"/>
    </source>
</evidence>
<dbReference type="Proteomes" id="UP000198729">
    <property type="component" value="Unassembled WGS sequence"/>
</dbReference>
<dbReference type="STRING" id="51642.NSMM_260061"/>
<evidence type="ECO:0000259" key="12">
    <source>
        <dbReference type="Pfam" id="PF01467"/>
    </source>
</evidence>
<evidence type="ECO:0000256" key="10">
    <source>
        <dbReference type="ARBA" id="ARBA00024221"/>
    </source>
</evidence>
<feature type="domain" description="Cytidyltransferase-like" evidence="12">
    <location>
        <begin position="405"/>
        <end position="522"/>
    </location>
</feature>
<evidence type="ECO:0000256" key="3">
    <source>
        <dbReference type="ARBA" id="ARBA00022516"/>
    </source>
</evidence>
<dbReference type="GO" id="GO:0004306">
    <property type="term" value="F:ethanolamine-phosphate cytidylyltransferase activity"/>
    <property type="evidence" value="ECO:0007669"/>
    <property type="project" value="UniProtKB-EC"/>
</dbReference>
<sequence length="542" mass="60817">MVKMQSLIVLDIGADATNGLPNMTTKHEELLLKAKSLIAAGKFNDADAILDPLKIENPLSQDVARLWCSLAMRTGRATDVPAYAAKIYAHVQGDFHKAHWAHVLGTASFVLLDLPSAQAHFTDALNHLMALARTGKIPPQKEPVKLLQTEENVFVSGKAEQLLWTTCAQLARLDIPAFPFAGTLLGLVRNGCLLDFDKDLDIAVRMESWDACCAALEQAGWARSPMRIEYANYRDYVHPELGITLDICGLQARGKQIVGGFALPGYPDEYQRVSVFPKFDLTPRETDYGMVWFPRQPEKILTAFYGDWRTPNPHWDTVVSALNLESFTLLVRCYAYHRLIQRWLVGDLSKAWCYAHQIALKDPDDVLALRSRQWLERALIRLKREIPAWPINQRQIRVYTRMVADLFHEGHVNFLQTARALGTHLTVCVVSDERVVENKGKLPVMKQTERAAVVAACKYANAVITETPASVTLEFMQQHGFDIYTFACASEQERLDKYKLCESLPAEMIQELTYTSGISTSDLVMRILDGVGSKKANRKGSA</sequence>
<evidence type="ECO:0000256" key="6">
    <source>
        <dbReference type="ARBA" id="ARBA00023098"/>
    </source>
</evidence>
<dbReference type="AlphaFoldDB" id="A0A1G5SC30"/>
<keyword evidence="3" id="KW-0444">Lipid biosynthesis</keyword>
<evidence type="ECO:0000256" key="8">
    <source>
        <dbReference type="ARBA" id="ARBA00023264"/>
    </source>
</evidence>
<evidence type="ECO:0000256" key="7">
    <source>
        <dbReference type="ARBA" id="ARBA00023209"/>
    </source>
</evidence>
<dbReference type="Pfam" id="PF01467">
    <property type="entry name" value="CTP_transf_like"/>
    <property type="match status" value="1"/>
</dbReference>
<evidence type="ECO:0000256" key="11">
    <source>
        <dbReference type="ARBA" id="ARBA00031473"/>
    </source>
</evidence>
<dbReference type="Gene3D" id="3.40.50.620">
    <property type="entry name" value="HUPs"/>
    <property type="match status" value="1"/>
</dbReference>
<keyword evidence="7" id="KW-0594">Phospholipid biosynthesis</keyword>
<keyword evidence="6" id="KW-0443">Lipid metabolism</keyword>
<accession>A0A1G5SC30</accession>
<protein>
    <recommendedName>
        <fullName evidence="10">ethanolamine-phosphate cytidylyltransferase</fullName>
        <ecNumber evidence="10">2.7.7.14</ecNumber>
    </recommendedName>
    <alternativeName>
        <fullName evidence="11">CTP:phosphoethanolamine cytidylyltransferase</fullName>
    </alternativeName>
</protein>
<evidence type="ECO:0000256" key="5">
    <source>
        <dbReference type="ARBA" id="ARBA00022695"/>
    </source>
</evidence>
<dbReference type="InterPro" id="IPR004821">
    <property type="entry name" value="Cyt_trans-like"/>
</dbReference>
<dbReference type="SUPFAM" id="SSF52374">
    <property type="entry name" value="Nucleotidylyl transferase"/>
    <property type="match status" value="1"/>
</dbReference>
<organism evidence="13 14">
    <name type="scientific">Nitrosomonas mobilis</name>
    <dbReference type="NCBI Taxonomy" id="51642"/>
    <lineage>
        <taxon>Bacteria</taxon>
        <taxon>Pseudomonadati</taxon>
        <taxon>Pseudomonadota</taxon>
        <taxon>Betaproteobacteria</taxon>
        <taxon>Nitrosomonadales</taxon>
        <taxon>Nitrosomonadaceae</taxon>
        <taxon>Nitrosomonas</taxon>
    </lineage>
</organism>
<comment type="pathway">
    <text evidence="9">Phospholipid metabolism; phosphatidylethanolamine biosynthesis; phosphatidylethanolamine from ethanolamine: step 2/3.</text>
</comment>
<evidence type="ECO:0000313" key="14">
    <source>
        <dbReference type="Proteomes" id="UP000198729"/>
    </source>
</evidence>
<dbReference type="PANTHER" id="PTHR45780">
    <property type="entry name" value="ETHANOLAMINE-PHOSPHATE CYTIDYLYLTRANSFERASE"/>
    <property type="match status" value="1"/>
</dbReference>
<dbReference type="EC" id="2.7.7.14" evidence="10"/>
<comment type="similarity">
    <text evidence="2">Belongs to the cytidylyltransferase family.</text>
</comment>
<evidence type="ECO:0000313" key="13">
    <source>
        <dbReference type="EMBL" id="SCZ84765.1"/>
    </source>
</evidence>